<sequence>MQYYKIPPPAQLSGFVKCFWVGEMAPVPGKELRHLSIATGAARIVFHYEGRFGSETAGGGWEPSFLAGFQGQSAAHRQFVSAERSGIFGVELLPGAVPALFGMPATELTGAFAELGSVLGKTADQWQRRMLSAAGNGERAQLAGEFLSALAPGRHAEVVPAAARELAFGGMVEGIDALAQRFNTSRRQFERTFRNGTGLSPGTYSRILRFERAVGEIPGNRRLTDVALDSGYYDQAHFIRDFRELAGMPPGQYRKAIAGLPFPEE</sequence>
<dbReference type="PROSITE" id="PS01124">
    <property type="entry name" value="HTH_ARAC_FAMILY_2"/>
    <property type="match status" value="1"/>
</dbReference>
<evidence type="ECO:0000256" key="2">
    <source>
        <dbReference type="ARBA" id="ARBA00023125"/>
    </source>
</evidence>
<reference evidence="5 6" key="1">
    <citation type="submission" date="2024-03" db="EMBL/GenBank/DDBJ databases">
        <title>Chitinophaga caseinilytica sp. nov., a casein hydrolysing bacterium isolated from forest soil.</title>
        <authorList>
            <person name="Lee D.S."/>
            <person name="Han D.M."/>
            <person name="Baek J.H."/>
            <person name="Choi D.G."/>
            <person name="Jeon J.H."/>
            <person name="Jeon C.O."/>
        </authorList>
    </citation>
    <scope>NUCLEOTIDE SEQUENCE [LARGE SCALE GENOMIC DNA]</scope>
    <source>
        <strain evidence="5 6">KACC 19118</strain>
    </source>
</reference>
<dbReference type="InterPro" id="IPR009057">
    <property type="entry name" value="Homeodomain-like_sf"/>
</dbReference>
<evidence type="ECO:0000313" key="5">
    <source>
        <dbReference type="EMBL" id="WZN45981.1"/>
    </source>
</evidence>
<evidence type="ECO:0000256" key="3">
    <source>
        <dbReference type="ARBA" id="ARBA00023163"/>
    </source>
</evidence>
<proteinExistence type="predicted"/>
<dbReference type="Pfam" id="PF20240">
    <property type="entry name" value="DUF6597"/>
    <property type="match status" value="1"/>
</dbReference>
<protein>
    <submittedName>
        <fullName evidence="5">Helix-turn-helix domain-containing protein</fullName>
    </submittedName>
</protein>
<dbReference type="PANTHER" id="PTHR46796">
    <property type="entry name" value="HTH-TYPE TRANSCRIPTIONAL ACTIVATOR RHAS-RELATED"/>
    <property type="match status" value="1"/>
</dbReference>
<keyword evidence="3" id="KW-0804">Transcription</keyword>
<dbReference type="Gene3D" id="1.10.10.60">
    <property type="entry name" value="Homeodomain-like"/>
    <property type="match status" value="1"/>
</dbReference>
<keyword evidence="6" id="KW-1185">Reference proteome</keyword>
<accession>A0ABZ2Z114</accession>
<name>A0ABZ2Z114_9BACT</name>
<dbReference type="SUPFAM" id="SSF46689">
    <property type="entry name" value="Homeodomain-like"/>
    <property type="match status" value="1"/>
</dbReference>
<keyword evidence="1" id="KW-0805">Transcription regulation</keyword>
<keyword evidence="2" id="KW-0238">DNA-binding</keyword>
<evidence type="ECO:0000259" key="4">
    <source>
        <dbReference type="PROSITE" id="PS01124"/>
    </source>
</evidence>
<dbReference type="PRINTS" id="PR00032">
    <property type="entry name" value="HTHARAC"/>
</dbReference>
<dbReference type="InterPro" id="IPR018060">
    <property type="entry name" value="HTH_AraC"/>
</dbReference>
<dbReference type="SMART" id="SM00342">
    <property type="entry name" value="HTH_ARAC"/>
    <property type="match status" value="1"/>
</dbReference>
<dbReference type="RefSeq" id="WP_341840722.1">
    <property type="nucleotide sequence ID" value="NZ_CP149792.1"/>
</dbReference>
<gene>
    <name evidence="5" type="ORF">WJU22_24075</name>
</gene>
<dbReference type="InterPro" id="IPR046532">
    <property type="entry name" value="DUF6597"/>
</dbReference>
<feature type="domain" description="HTH araC/xylS-type" evidence="4">
    <location>
        <begin position="175"/>
        <end position="256"/>
    </location>
</feature>
<dbReference type="InterPro" id="IPR050204">
    <property type="entry name" value="AraC_XylS_family_regulators"/>
</dbReference>
<organism evidence="5 6">
    <name type="scientific">Chitinophaga caseinilytica</name>
    <dbReference type="NCBI Taxonomy" id="2267521"/>
    <lineage>
        <taxon>Bacteria</taxon>
        <taxon>Pseudomonadati</taxon>
        <taxon>Bacteroidota</taxon>
        <taxon>Chitinophagia</taxon>
        <taxon>Chitinophagales</taxon>
        <taxon>Chitinophagaceae</taxon>
        <taxon>Chitinophaga</taxon>
    </lineage>
</organism>
<dbReference type="Pfam" id="PF12833">
    <property type="entry name" value="HTH_18"/>
    <property type="match status" value="1"/>
</dbReference>
<evidence type="ECO:0000313" key="6">
    <source>
        <dbReference type="Proteomes" id="UP001449657"/>
    </source>
</evidence>
<evidence type="ECO:0000256" key="1">
    <source>
        <dbReference type="ARBA" id="ARBA00023015"/>
    </source>
</evidence>
<dbReference type="Proteomes" id="UP001449657">
    <property type="component" value="Chromosome"/>
</dbReference>
<dbReference type="EMBL" id="CP150096">
    <property type="protein sequence ID" value="WZN45981.1"/>
    <property type="molecule type" value="Genomic_DNA"/>
</dbReference>
<dbReference type="InterPro" id="IPR020449">
    <property type="entry name" value="Tscrpt_reg_AraC-type_HTH"/>
</dbReference>